<sequence length="120" mass="13067">MKRLGLISLILLLTGCATSTYKTGNEFASENVAKIEKGVTTDSQLVLLIGQPFMKTVISETEQKWIYSHTVANAKATNYVFSMQVESTGITKMLDVLLKDGVVVNYAYTESALPGSVKVN</sequence>
<protein>
    <recommendedName>
        <fullName evidence="5">Outer membrane protein assembly factor BamE</fullName>
    </recommendedName>
</protein>
<dbReference type="PROSITE" id="PS51257">
    <property type="entry name" value="PROKAR_LIPOPROTEIN"/>
    <property type="match status" value="1"/>
</dbReference>
<evidence type="ECO:0000313" key="3">
    <source>
        <dbReference type="EMBL" id="MDR7119766.1"/>
    </source>
</evidence>
<feature type="signal peptide" evidence="2">
    <location>
        <begin position="1"/>
        <end position="19"/>
    </location>
</feature>
<dbReference type="Proteomes" id="UP001257909">
    <property type="component" value="Unassembled WGS sequence"/>
</dbReference>
<dbReference type="Gene3D" id="3.30.1450.10">
    <property type="match status" value="1"/>
</dbReference>
<keyword evidence="1 2" id="KW-0732">Signal</keyword>
<dbReference type="InterPro" id="IPR037873">
    <property type="entry name" value="BamE-like"/>
</dbReference>
<proteinExistence type="predicted"/>
<reference evidence="3 4" key="1">
    <citation type="submission" date="2023-07" db="EMBL/GenBank/DDBJ databases">
        <title>Sorghum-associated microbial communities from plants grown in Nebraska, USA.</title>
        <authorList>
            <person name="Schachtman D."/>
        </authorList>
    </citation>
    <scope>NUCLEOTIDE SEQUENCE [LARGE SCALE GENOMIC DNA]</scope>
    <source>
        <strain evidence="3 4">4138</strain>
    </source>
</reference>
<dbReference type="RefSeq" id="WP_310274575.1">
    <property type="nucleotide sequence ID" value="NZ_JAVDWR010000001.1"/>
</dbReference>
<accession>A0ABU1VVL6</accession>
<comment type="caution">
    <text evidence="3">The sequence shown here is derived from an EMBL/GenBank/DDBJ whole genome shotgun (WGS) entry which is preliminary data.</text>
</comment>
<dbReference type="EMBL" id="JAVDWR010000001">
    <property type="protein sequence ID" value="MDR7119766.1"/>
    <property type="molecule type" value="Genomic_DNA"/>
</dbReference>
<evidence type="ECO:0000256" key="1">
    <source>
        <dbReference type="ARBA" id="ARBA00022729"/>
    </source>
</evidence>
<organism evidence="3 4">
    <name type="scientific">Rheinheimera soli</name>
    <dbReference type="NCBI Taxonomy" id="443616"/>
    <lineage>
        <taxon>Bacteria</taxon>
        <taxon>Pseudomonadati</taxon>
        <taxon>Pseudomonadota</taxon>
        <taxon>Gammaproteobacteria</taxon>
        <taxon>Chromatiales</taxon>
        <taxon>Chromatiaceae</taxon>
        <taxon>Rheinheimera</taxon>
    </lineage>
</organism>
<name>A0ABU1VVL6_9GAMM</name>
<evidence type="ECO:0000256" key="2">
    <source>
        <dbReference type="SAM" id="SignalP"/>
    </source>
</evidence>
<gene>
    <name evidence="3" type="ORF">J2W69_000681</name>
</gene>
<evidence type="ECO:0008006" key="5">
    <source>
        <dbReference type="Google" id="ProtNLM"/>
    </source>
</evidence>
<feature type="chain" id="PRO_5046235499" description="Outer membrane protein assembly factor BamE" evidence="2">
    <location>
        <begin position="20"/>
        <end position="120"/>
    </location>
</feature>
<keyword evidence="4" id="KW-1185">Reference proteome</keyword>
<evidence type="ECO:0000313" key="4">
    <source>
        <dbReference type="Proteomes" id="UP001257909"/>
    </source>
</evidence>